<dbReference type="EMBL" id="CAJNOV010001464">
    <property type="protein sequence ID" value="CAF1062957.1"/>
    <property type="molecule type" value="Genomic_DNA"/>
</dbReference>
<dbReference type="GO" id="GO:0005737">
    <property type="term" value="C:cytoplasm"/>
    <property type="evidence" value="ECO:0007669"/>
    <property type="project" value="InterPro"/>
</dbReference>
<evidence type="ECO:0000313" key="8">
    <source>
        <dbReference type="EMBL" id="CAF4136803.1"/>
    </source>
</evidence>
<dbReference type="Proteomes" id="UP000681967">
    <property type="component" value="Unassembled WGS sequence"/>
</dbReference>
<reference evidence="6" key="1">
    <citation type="submission" date="2021-02" db="EMBL/GenBank/DDBJ databases">
        <authorList>
            <person name="Nowell W R."/>
        </authorList>
    </citation>
    <scope>NUCLEOTIDE SEQUENCE</scope>
</reference>
<dbReference type="EMBL" id="CAJOBJ010340882">
    <property type="protein sequence ID" value="CAF5194890.1"/>
    <property type="molecule type" value="Genomic_DNA"/>
</dbReference>
<evidence type="ECO:0000313" key="5">
    <source>
        <dbReference type="EMBL" id="CAF1062957.1"/>
    </source>
</evidence>
<accession>A0A815PQP8</accession>
<gene>
    <name evidence="8" type="ORF">BYL167_LOCUS20824</name>
    <name evidence="5" type="ORF">CJN711_LOCUS5325</name>
    <name evidence="9" type="ORF">GIL414_LOCUS74458</name>
    <name evidence="6" type="ORF">KQP761_LOCUS12050</name>
    <name evidence="7" type="ORF">MBJ925_LOCUS32398</name>
</gene>
<organism evidence="6 10">
    <name type="scientific">Rotaria magnacalcarata</name>
    <dbReference type="NCBI Taxonomy" id="392030"/>
    <lineage>
        <taxon>Eukaryota</taxon>
        <taxon>Metazoa</taxon>
        <taxon>Spiralia</taxon>
        <taxon>Gnathifera</taxon>
        <taxon>Rotifera</taxon>
        <taxon>Eurotatoria</taxon>
        <taxon>Bdelloidea</taxon>
        <taxon>Philodinida</taxon>
        <taxon>Philodinidae</taxon>
        <taxon>Rotaria</taxon>
    </lineage>
</organism>
<dbReference type="Proteomes" id="UP000663855">
    <property type="component" value="Unassembled WGS sequence"/>
</dbReference>
<evidence type="ECO:0000313" key="9">
    <source>
        <dbReference type="EMBL" id="CAF5194890.1"/>
    </source>
</evidence>
<dbReference type="PANTHER" id="PTHR34389">
    <property type="entry name" value="L-RHAMNOSE MUTAROTASE"/>
    <property type="match status" value="1"/>
</dbReference>
<protein>
    <recommendedName>
        <fullName evidence="11">L-rhamnose mutarotase</fullName>
    </recommendedName>
</protein>
<proteinExistence type="predicted"/>
<dbReference type="Proteomes" id="UP000681720">
    <property type="component" value="Unassembled WGS sequence"/>
</dbReference>
<dbReference type="AlphaFoldDB" id="A0A815PQP8"/>
<dbReference type="SUPFAM" id="SSF54909">
    <property type="entry name" value="Dimeric alpha+beta barrel"/>
    <property type="match status" value="1"/>
</dbReference>
<evidence type="ECO:0000256" key="2">
    <source>
        <dbReference type="ARBA" id="ARBA00023235"/>
    </source>
</evidence>
<evidence type="ECO:0000256" key="4">
    <source>
        <dbReference type="ARBA" id="ARBA00023308"/>
    </source>
</evidence>
<keyword evidence="3" id="KW-0119">Carbohydrate metabolism</keyword>
<comment type="caution">
    <text evidence="6">The sequence shown here is derived from an EMBL/GenBank/DDBJ whole genome shotgun (WGS) entry which is preliminary data.</text>
</comment>
<dbReference type="OrthoDB" id="9981546at2759"/>
<evidence type="ECO:0000313" key="6">
    <source>
        <dbReference type="EMBL" id="CAF1452048.1"/>
    </source>
</evidence>
<dbReference type="Gene3D" id="3.30.70.100">
    <property type="match status" value="1"/>
</dbReference>
<dbReference type="Pfam" id="PF05336">
    <property type="entry name" value="rhaM"/>
    <property type="match status" value="1"/>
</dbReference>
<name>A0A815PQP8_9BILA</name>
<dbReference type="NCBIfam" id="TIGR02625">
    <property type="entry name" value="YiiL_rotase"/>
    <property type="match status" value="1"/>
</dbReference>
<dbReference type="PANTHER" id="PTHR34389:SF2">
    <property type="entry name" value="L-RHAMNOSE MUTAROTASE"/>
    <property type="match status" value="1"/>
</dbReference>
<keyword evidence="1" id="KW-0963">Cytoplasm</keyword>
<dbReference type="EMBL" id="CAJOBH010009269">
    <property type="protein sequence ID" value="CAF4136803.1"/>
    <property type="molecule type" value="Genomic_DNA"/>
</dbReference>
<sequence>MTDKVAFTMKLKPNRIDEYKQRHDEIWPELVALLHENGISDYSIFLDEQSLTLFAVQKVSSTTISSNDKLHENEIMQRWWAHMANLMETNEDQSPVTHALRLVFHMD</sequence>
<dbReference type="InterPro" id="IPR011008">
    <property type="entry name" value="Dimeric_a/b-barrel"/>
</dbReference>
<dbReference type="Proteomes" id="UP000663824">
    <property type="component" value="Unassembled WGS sequence"/>
</dbReference>
<evidence type="ECO:0000313" key="10">
    <source>
        <dbReference type="Proteomes" id="UP000663834"/>
    </source>
</evidence>
<dbReference type="Proteomes" id="UP000663834">
    <property type="component" value="Unassembled WGS sequence"/>
</dbReference>
<evidence type="ECO:0000256" key="1">
    <source>
        <dbReference type="ARBA" id="ARBA00022490"/>
    </source>
</evidence>
<dbReference type="EMBL" id="CAJNRE010017668">
    <property type="protein sequence ID" value="CAF2156539.1"/>
    <property type="molecule type" value="Genomic_DNA"/>
</dbReference>
<evidence type="ECO:0008006" key="11">
    <source>
        <dbReference type="Google" id="ProtNLM"/>
    </source>
</evidence>
<evidence type="ECO:0000313" key="7">
    <source>
        <dbReference type="EMBL" id="CAF2156539.1"/>
    </source>
</evidence>
<dbReference type="InterPro" id="IPR013448">
    <property type="entry name" value="L-rhamnose_mutarotase"/>
</dbReference>
<dbReference type="GO" id="GO:0016857">
    <property type="term" value="F:racemase and epimerase activity, acting on carbohydrates and derivatives"/>
    <property type="evidence" value="ECO:0007669"/>
    <property type="project" value="InterPro"/>
</dbReference>
<dbReference type="GO" id="GO:0019301">
    <property type="term" value="P:rhamnose catabolic process"/>
    <property type="evidence" value="ECO:0007669"/>
    <property type="project" value="TreeGrafter"/>
</dbReference>
<keyword evidence="2" id="KW-0413">Isomerase</keyword>
<dbReference type="InterPro" id="IPR008000">
    <property type="entry name" value="Rham/fucose_mutarotase"/>
</dbReference>
<evidence type="ECO:0000256" key="3">
    <source>
        <dbReference type="ARBA" id="ARBA00023277"/>
    </source>
</evidence>
<keyword evidence="4" id="KW-0684">Rhamnose metabolism</keyword>
<dbReference type="EMBL" id="CAJNOW010005519">
    <property type="protein sequence ID" value="CAF1452048.1"/>
    <property type="molecule type" value="Genomic_DNA"/>
</dbReference>